<feature type="transmembrane region" description="Helical" evidence="6">
    <location>
        <begin position="82"/>
        <end position="101"/>
    </location>
</feature>
<dbReference type="RefSeq" id="WP_187783759.1">
    <property type="nucleotide sequence ID" value="NZ_JACTVA010000008.1"/>
</dbReference>
<dbReference type="InterPro" id="IPR050638">
    <property type="entry name" value="AA-Vitamin_Transporters"/>
</dbReference>
<name>A0ABR7RJ30_9PROT</name>
<dbReference type="Pfam" id="PF00892">
    <property type="entry name" value="EamA"/>
    <property type="match status" value="1"/>
</dbReference>
<protein>
    <submittedName>
        <fullName evidence="8">DMT family transporter</fullName>
    </submittedName>
</protein>
<evidence type="ECO:0000313" key="9">
    <source>
        <dbReference type="Proteomes" id="UP000626026"/>
    </source>
</evidence>
<dbReference type="PANTHER" id="PTHR32322">
    <property type="entry name" value="INNER MEMBRANE TRANSPORTER"/>
    <property type="match status" value="1"/>
</dbReference>
<reference evidence="8 9" key="1">
    <citation type="journal article" date="2013" name="Int. J. Syst. Evol. Microbiol.">
        <title>Roseomonas aerophila sp. nov., isolated from air.</title>
        <authorList>
            <person name="Kim S.J."/>
            <person name="Weon H.Y."/>
            <person name="Ahn J.H."/>
            <person name="Hong S.B."/>
            <person name="Seok S.J."/>
            <person name="Whang K.S."/>
            <person name="Kwon S.W."/>
        </authorList>
    </citation>
    <scope>NUCLEOTIDE SEQUENCE [LARGE SCALE GENOMIC DNA]</scope>
    <source>
        <strain evidence="8 9">NBRC 108923</strain>
    </source>
</reference>
<accession>A0ABR7RJ30</accession>
<evidence type="ECO:0000256" key="3">
    <source>
        <dbReference type="ARBA" id="ARBA00022692"/>
    </source>
</evidence>
<dbReference type="InterPro" id="IPR037185">
    <property type="entry name" value="EmrE-like"/>
</dbReference>
<feature type="transmembrane region" description="Helical" evidence="6">
    <location>
        <begin position="107"/>
        <end position="129"/>
    </location>
</feature>
<keyword evidence="5 6" id="KW-0472">Membrane</keyword>
<keyword evidence="9" id="KW-1185">Reference proteome</keyword>
<feature type="transmembrane region" description="Helical" evidence="6">
    <location>
        <begin position="55"/>
        <end position="75"/>
    </location>
</feature>
<organism evidence="8 9">
    <name type="scientific">Teichococcus aerophilus</name>
    <dbReference type="NCBI Taxonomy" id="1224513"/>
    <lineage>
        <taxon>Bacteria</taxon>
        <taxon>Pseudomonadati</taxon>
        <taxon>Pseudomonadota</taxon>
        <taxon>Alphaproteobacteria</taxon>
        <taxon>Acetobacterales</taxon>
        <taxon>Roseomonadaceae</taxon>
        <taxon>Roseomonas</taxon>
    </lineage>
</organism>
<keyword evidence="4 6" id="KW-1133">Transmembrane helix</keyword>
<comment type="caution">
    <text evidence="8">The sequence shown here is derived from an EMBL/GenBank/DDBJ whole genome shotgun (WGS) entry which is preliminary data.</text>
</comment>
<feature type="transmembrane region" description="Helical" evidence="6">
    <location>
        <begin position="190"/>
        <end position="212"/>
    </location>
</feature>
<feature type="domain" description="EamA" evidence="7">
    <location>
        <begin position="164"/>
        <end position="296"/>
    </location>
</feature>
<feature type="transmembrane region" description="Helical" evidence="6">
    <location>
        <begin position="138"/>
        <end position="156"/>
    </location>
</feature>
<feature type="transmembrane region" description="Helical" evidence="6">
    <location>
        <begin position="281"/>
        <end position="299"/>
    </location>
</feature>
<evidence type="ECO:0000256" key="5">
    <source>
        <dbReference type="ARBA" id="ARBA00023136"/>
    </source>
</evidence>
<feature type="transmembrane region" description="Helical" evidence="6">
    <location>
        <begin position="256"/>
        <end position="275"/>
    </location>
</feature>
<evidence type="ECO:0000259" key="7">
    <source>
        <dbReference type="Pfam" id="PF00892"/>
    </source>
</evidence>
<feature type="transmembrane region" description="Helical" evidence="6">
    <location>
        <begin position="224"/>
        <end position="244"/>
    </location>
</feature>
<gene>
    <name evidence="8" type="ORF">IBL26_07030</name>
</gene>
<sequence length="303" mass="31620">MPSPAPAAPGSIASPARERLTGLLCAVGVVLVWTGFLLASRLSATQPFTPWDVAALRYSGAFLVGLALVAAFGWPRIPPLRVLGLMAGAAFGFPLASYAGFTFAPTAHGAVFMTGLLPFVTAGLATLFFGEGWDRQKVVSLAVVGIGIGLLAADTFGSHPGAWRGDVLFLLGCCSWASFTLLIRRWRVQAVAATTALALYPVFLYLPVWWLFLPSRLAEAPLGAVAFQMVYHGLFAVVVAGFLFTRAVNALGAARTTTVTALTPALAALAAWPLLGEPLGWVGLLGVLLVSAGMVLGVARRPS</sequence>
<evidence type="ECO:0000256" key="4">
    <source>
        <dbReference type="ARBA" id="ARBA00022989"/>
    </source>
</evidence>
<dbReference type="EMBL" id="JACTVA010000008">
    <property type="protein sequence ID" value="MBC9206586.1"/>
    <property type="molecule type" value="Genomic_DNA"/>
</dbReference>
<comment type="subcellular location">
    <subcellularLocation>
        <location evidence="1">Membrane</location>
        <topology evidence="1">Multi-pass membrane protein</topology>
    </subcellularLocation>
</comment>
<dbReference type="InterPro" id="IPR000620">
    <property type="entry name" value="EamA_dom"/>
</dbReference>
<evidence type="ECO:0000256" key="2">
    <source>
        <dbReference type="ARBA" id="ARBA00007362"/>
    </source>
</evidence>
<dbReference type="PANTHER" id="PTHR32322:SF2">
    <property type="entry name" value="EAMA DOMAIN-CONTAINING PROTEIN"/>
    <property type="match status" value="1"/>
</dbReference>
<keyword evidence="3 6" id="KW-0812">Transmembrane</keyword>
<dbReference type="Proteomes" id="UP000626026">
    <property type="component" value="Unassembled WGS sequence"/>
</dbReference>
<evidence type="ECO:0000313" key="8">
    <source>
        <dbReference type="EMBL" id="MBC9206586.1"/>
    </source>
</evidence>
<feature type="transmembrane region" description="Helical" evidence="6">
    <location>
        <begin position="20"/>
        <end position="43"/>
    </location>
</feature>
<comment type="similarity">
    <text evidence="2">Belongs to the EamA transporter family.</text>
</comment>
<evidence type="ECO:0000256" key="6">
    <source>
        <dbReference type="SAM" id="Phobius"/>
    </source>
</evidence>
<evidence type="ECO:0000256" key="1">
    <source>
        <dbReference type="ARBA" id="ARBA00004141"/>
    </source>
</evidence>
<proteinExistence type="inferred from homology"/>
<feature type="transmembrane region" description="Helical" evidence="6">
    <location>
        <begin position="162"/>
        <end position="183"/>
    </location>
</feature>
<dbReference type="SUPFAM" id="SSF103481">
    <property type="entry name" value="Multidrug resistance efflux transporter EmrE"/>
    <property type="match status" value="2"/>
</dbReference>